<dbReference type="AlphaFoldDB" id="A0A6A6NIE5"/>
<dbReference type="SMART" id="SM00353">
    <property type="entry name" value="HLH"/>
    <property type="match status" value="1"/>
</dbReference>
<dbReference type="EMBL" id="JAAGAX010000001">
    <property type="protein sequence ID" value="KAF2324987.1"/>
    <property type="molecule type" value="Genomic_DNA"/>
</dbReference>
<feature type="domain" description="BHLH" evidence="6">
    <location>
        <begin position="149"/>
        <end position="198"/>
    </location>
</feature>
<protein>
    <recommendedName>
        <fullName evidence="6">BHLH domain-containing protein</fullName>
    </recommendedName>
</protein>
<dbReference type="PANTHER" id="PTHR46807:SF3">
    <property type="entry name" value="BHLH DOMAIN-CONTAINING PROTEIN"/>
    <property type="match status" value="1"/>
</dbReference>
<evidence type="ECO:0000256" key="2">
    <source>
        <dbReference type="ARBA" id="ARBA00023015"/>
    </source>
</evidence>
<dbReference type="PROSITE" id="PS50888">
    <property type="entry name" value="BHLH"/>
    <property type="match status" value="1"/>
</dbReference>
<dbReference type="GO" id="GO:0005634">
    <property type="term" value="C:nucleus"/>
    <property type="evidence" value="ECO:0007669"/>
    <property type="project" value="UniProtKB-SubCell"/>
</dbReference>
<comment type="caution">
    <text evidence="7">The sequence shown here is derived from an EMBL/GenBank/DDBJ whole genome shotgun (WGS) entry which is preliminary data.</text>
</comment>
<evidence type="ECO:0000256" key="5">
    <source>
        <dbReference type="SAM" id="MobiDB-lite"/>
    </source>
</evidence>
<dbReference type="Proteomes" id="UP000467840">
    <property type="component" value="Chromosome 5"/>
</dbReference>
<evidence type="ECO:0000256" key="1">
    <source>
        <dbReference type="ARBA" id="ARBA00004123"/>
    </source>
</evidence>
<feature type="compositionally biased region" description="Basic and acidic residues" evidence="5">
    <location>
        <begin position="25"/>
        <end position="36"/>
    </location>
</feature>
<evidence type="ECO:0000313" key="7">
    <source>
        <dbReference type="EMBL" id="KAF2324987.1"/>
    </source>
</evidence>
<dbReference type="SUPFAM" id="SSF47459">
    <property type="entry name" value="HLH, helix-loop-helix DNA-binding domain"/>
    <property type="match status" value="1"/>
</dbReference>
<sequence>MLSKADDQHQGATESAGGPSSLRVQDLKSNKDKTPAGDKALALEPGIGSTSAKDIHKHQDLVTIKTDQTQQIGNPSDESPPDELSEAPVQKNAIKSKRFEDQLFPSSTSSLPAIRKNKDEEMMASPSEIAEGDQQVPKPAAARAGAKRRRSEVHKQSERKRRDKITKKMRALQALIPNSSKVDIASMLDQAIEYLKTLELQLQVMSQGTGFCMPPMIVPTGMQHIQMQATNFAHFSTMGLGMAMRMPMGVGCSPAIFSNSAMLGFPARQVLPMPLSLVPFIPFAGWPSTYAVPVSATSGAATPVELMRSGSAPSLSSKDAVIQNINSETSNTRRLKDPKHQFRRHERVPIIKLSSI</sequence>
<dbReference type="InterPro" id="IPR044273">
    <property type="entry name" value="PIF3-like"/>
</dbReference>
<keyword evidence="3" id="KW-0804">Transcription</keyword>
<proteinExistence type="predicted"/>
<dbReference type="InterPro" id="IPR011598">
    <property type="entry name" value="bHLH_dom"/>
</dbReference>
<feature type="region of interest" description="Disordered" evidence="5">
    <location>
        <begin position="1"/>
        <end position="165"/>
    </location>
</feature>
<name>A0A6A6NIE5_HEVBR</name>
<comment type="subcellular location">
    <subcellularLocation>
        <location evidence="1">Nucleus</location>
    </subcellularLocation>
</comment>
<evidence type="ECO:0000256" key="3">
    <source>
        <dbReference type="ARBA" id="ARBA00023163"/>
    </source>
</evidence>
<evidence type="ECO:0000313" key="8">
    <source>
        <dbReference type="Proteomes" id="UP000467840"/>
    </source>
</evidence>
<dbReference type="InterPro" id="IPR036638">
    <property type="entry name" value="HLH_DNA-bd_sf"/>
</dbReference>
<dbReference type="CDD" id="cd11445">
    <property type="entry name" value="bHLH_AtPIF_like"/>
    <property type="match status" value="1"/>
</dbReference>
<reference evidence="7 8" key="1">
    <citation type="journal article" date="2020" name="Mol. Plant">
        <title>The Chromosome-Based Rubber Tree Genome Provides New Insights into Spurge Genome Evolution and Rubber Biosynthesis.</title>
        <authorList>
            <person name="Liu J."/>
            <person name="Shi C."/>
            <person name="Shi C.C."/>
            <person name="Li W."/>
            <person name="Zhang Q.J."/>
            <person name="Zhang Y."/>
            <person name="Li K."/>
            <person name="Lu H.F."/>
            <person name="Shi C."/>
            <person name="Zhu S.T."/>
            <person name="Xiao Z.Y."/>
            <person name="Nan H."/>
            <person name="Yue Y."/>
            <person name="Zhu X.G."/>
            <person name="Wu Y."/>
            <person name="Hong X.N."/>
            <person name="Fan G.Y."/>
            <person name="Tong Y."/>
            <person name="Zhang D."/>
            <person name="Mao C.L."/>
            <person name="Liu Y.L."/>
            <person name="Hao S.J."/>
            <person name="Liu W.Q."/>
            <person name="Lv M.Q."/>
            <person name="Zhang H.B."/>
            <person name="Liu Y."/>
            <person name="Hu-Tang G.R."/>
            <person name="Wang J.P."/>
            <person name="Wang J.H."/>
            <person name="Sun Y.H."/>
            <person name="Ni S.B."/>
            <person name="Chen W.B."/>
            <person name="Zhang X.C."/>
            <person name="Jiao Y.N."/>
            <person name="Eichler E.E."/>
            <person name="Li G.H."/>
            <person name="Liu X."/>
            <person name="Gao L.Z."/>
        </authorList>
    </citation>
    <scope>NUCLEOTIDE SEQUENCE [LARGE SCALE GENOMIC DNA]</scope>
    <source>
        <strain evidence="8">cv. GT1</strain>
        <tissue evidence="7">Leaf</tissue>
    </source>
</reference>
<organism evidence="7 8">
    <name type="scientific">Hevea brasiliensis</name>
    <name type="common">Para rubber tree</name>
    <name type="synonym">Siphonia brasiliensis</name>
    <dbReference type="NCBI Taxonomy" id="3981"/>
    <lineage>
        <taxon>Eukaryota</taxon>
        <taxon>Viridiplantae</taxon>
        <taxon>Streptophyta</taxon>
        <taxon>Embryophyta</taxon>
        <taxon>Tracheophyta</taxon>
        <taxon>Spermatophyta</taxon>
        <taxon>Magnoliopsida</taxon>
        <taxon>eudicotyledons</taxon>
        <taxon>Gunneridae</taxon>
        <taxon>Pentapetalae</taxon>
        <taxon>rosids</taxon>
        <taxon>fabids</taxon>
        <taxon>Malpighiales</taxon>
        <taxon>Euphorbiaceae</taxon>
        <taxon>Crotonoideae</taxon>
        <taxon>Micrandreae</taxon>
        <taxon>Hevea</taxon>
    </lineage>
</organism>
<keyword evidence="8" id="KW-1185">Reference proteome</keyword>
<feature type="compositionally biased region" description="Polar residues" evidence="5">
    <location>
        <begin position="65"/>
        <end position="77"/>
    </location>
</feature>
<feature type="compositionally biased region" description="Basic residues" evidence="5">
    <location>
        <begin position="145"/>
        <end position="165"/>
    </location>
</feature>
<accession>A0A6A6NIE5</accession>
<dbReference type="GO" id="GO:0003700">
    <property type="term" value="F:DNA-binding transcription factor activity"/>
    <property type="evidence" value="ECO:0007669"/>
    <property type="project" value="InterPro"/>
</dbReference>
<evidence type="ECO:0000256" key="4">
    <source>
        <dbReference type="ARBA" id="ARBA00023242"/>
    </source>
</evidence>
<dbReference type="Pfam" id="PF00010">
    <property type="entry name" value="HLH"/>
    <property type="match status" value="1"/>
</dbReference>
<dbReference type="GO" id="GO:0010017">
    <property type="term" value="P:red or far-red light signaling pathway"/>
    <property type="evidence" value="ECO:0007669"/>
    <property type="project" value="UniProtKB-ARBA"/>
</dbReference>
<dbReference type="GO" id="GO:0046983">
    <property type="term" value="F:protein dimerization activity"/>
    <property type="evidence" value="ECO:0007669"/>
    <property type="project" value="InterPro"/>
</dbReference>
<evidence type="ECO:0000259" key="6">
    <source>
        <dbReference type="PROSITE" id="PS50888"/>
    </source>
</evidence>
<keyword evidence="2" id="KW-0805">Transcription regulation</keyword>
<gene>
    <name evidence="7" type="ORF">GH714_022093</name>
</gene>
<dbReference type="Gene3D" id="4.10.280.10">
    <property type="entry name" value="Helix-loop-helix DNA-binding domain"/>
    <property type="match status" value="1"/>
</dbReference>
<dbReference type="InterPro" id="IPR047265">
    <property type="entry name" value="PIF1-like_bHLH"/>
</dbReference>
<keyword evidence="4" id="KW-0539">Nucleus</keyword>
<dbReference type="PANTHER" id="PTHR46807">
    <property type="entry name" value="TRANSCRIPTION FACTOR PIF3"/>
    <property type="match status" value="1"/>
</dbReference>